<dbReference type="PANTHER" id="PTHR34264">
    <property type="entry name" value="ATP SYNTHASE SUBUNIT B, CHLOROPLASTIC"/>
    <property type="match status" value="1"/>
</dbReference>
<reference evidence="2" key="1">
    <citation type="journal article" date="2016" name="J. Plant Res.">
        <title>Plastid genome sequences of Gymnochlora stellata, Lotharella vacuolata, and Partenskyella glossopodia reveal remarkable structural conservation among chlorarachniophyte species.</title>
        <authorList>
            <person name="Suzuki S."/>
            <person name="Hirakawa Y."/>
            <person name="Kofuji R."/>
            <person name="Sugita M."/>
            <person name="Ishida K."/>
        </authorList>
    </citation>
    <scope>NUCLEOTIDE SEQUENCE</scope>
    <source>
        <strain evidence="2">CCMP2053</strain>
    </source>
</reference>
<protein>
    <submittedName>
        <fullName evidence="2">ATP synthase CF0 B chain subunit I</fullName>
    </submittedName>
</protein>
<sequence length="182" mass="21190">MIMNNLFFVSTGFQESFELNTDIFDTNVINLLIVVLIVIRFLGEALESTLENRYELLTSNVNNYLQKVILLKDKFTLVCENLRSISGEMDKIYETRFNVFTNEKQKILNDVKYSLERIDGLSSTVVQYQTKKALLEVYSHVISETFNTLSKNIAFSFKESKSNREMCKKITYSYLNQLNLVD</sequence>
<dbReference type="AlphaFoldDB" id="A0A140JZE6"/>
<accession>A0A140JZE6</accession>
<keyword evidence="1" id="KW-0066">ATP synthesis</keyword>
<dbReference type="PANTHER" id="PTHR34264:SF3">
    <property type="entry name" value="ATP SYNTHASE SUBUNIT B, CHLOROPLASTIC"/>
    <property type="match status" value="1"/>
</dbReference>
<geneLocation type="plastid" evidence="2"/>
<gene>
    <name evidence="2" type="primary">atpF</name>
</gene>
<keyword evidence="2" id="KW-0934">Plastid</keyword>
<dbReference type="RefSeq" id="YP_009240339.1">
    <property type="nucleotide sequence ID" value="NC_029741.1"/>
</dbReference>
<dbReference type="GeneID" id="27109942"/>
<proteinExistence type="predicted"/>
<evidence type="ECO:0000313" key="2">
    <source>
        <dbReference type="EMBL" id="BAU62473.1"/>
    </source>
</evidence>
<dbReference type="EMBL" id="AP014947">
    <property type="protein sequence ID" value="BAU62473.1"/>
    <property type="molecule type" value="Genomic_DNA"/>
</dbReference>
<organism evidence="2">
    <name type="scientific">Gymnochlora stellata</name>
    <dbReference type="NCBI Taxonomy" id="67809"/>
    <lineage>
        <taxon>Eukaryota</taxon>
        <taxon>Sar</taxon>
        <taxon>Rhizaria</taxon>
        <taxon>Cercozoa</taxon>
        <taxon>Chlorarachniophyceae</taxon>
        <taxon>Gymnochlora</taxon>
    </lineage>
</organism>
<dbReference type="GO" id="GO:0006754">
    <property type="term" value="P:ATP biosynthetic process"/>
    <property type="evidence" value="ECO:0007669"/>
    <property type="project" value="UniProtKB-KW"/>
</dbReference>
<name>A0A140JZE6_GYMST</name>
<evidence type="ECO:0000256" key="1">
    <source>
        <dbReference type="ARBA" id="ARBA00023310"/>
    </source>
</evidence>